<organism evidence="3 4">
    <name type="scientific">Aspergillus sclerotiicarbonarius (strain CBS 121057 / IBT 28362)</name>
    <dbReference type="NCBI Taxonomy" id="1448318"/>
    <lineage>
        <taxon>Eukaryota</taxon>
        <taxon>Fungi</taxon>
        <taxon>Dikarya</taxon>
        <taxon>Ascomycota</taxon>
        <taxon>Pezizomycotina</taxon>
        <taxon>Eurotiomycetes</taxon>
        <taxon>Eurotiomycetidae</taxon>
        <taxon>Eurotiales</taxon>
        <taxon>Aspergillaceae</taxon>
        <taxon>Aspergillus</taxon>
        <taxon>Aspergillus subgen. Circumdati</taxon>
    </lineage>
</organism>
<dbReference type="GO" id="GO:0016491">
    <property type="term" value="F:oxidoreductase activity"/>
    <property type="evidence" value="ECO:0007669"/>
    <property type="project" value="UniProtKB-KW"/>
</dbReference>
<dbReference type="PANTHER" id="PTHR43157:SF31">
    <property type="entry name" value="PHOSPHATIDYLINOSITOL-GLYCAN BIOSYNTHESIS CLASS F PROTEIN"/>
    <property type="match status" value="1"/>
</dbReference>
<reference evidence="3 4" key="1">
    <citation type="submission" date="2018-02" db="EMBL/GenBank/DDBJ databases">
        <title>The genomes of Aspergillus section Nigri reveals drivers in fungal speciation.</title>
        <authorList>
            <consortium name="DOE Joint Genome Institute"/>
            <person name="Vesth T.C."/>
            <person name="Nybo J."/>
            <person name="Theobald S."/>
            <person name="Brandl J."/>
            <person name="Frisvad J.C."/>
            <person name="Nielsen K.F."/>
            <person name="Lyhne E.K."/>
            <person name="Kogle M.E."/>
            <person name="Kuo A."/>
            <person name="Riley R."/>
            <person name="Clum A."/>
            <person name="Nolan M."/>
            <person name="Lipzen A."/>
            <person name="Salamov A."/>
            <person name="Henrissat B."/>
            <person name="Wiebenga A."/>
            <person name="De vries R.P."/>
            <person name="Grigoriev I.V."/>
            <person name="Mortensen U.H."/>
            <person name="Andersen M.R."/>
            <person name="Baker S.E."/>
        </authorList>
    </citation>
    <scope>NUCLEOTIDE SEQUENCE [LARGE SCALE GENOMIC DNA]</scope>
    <source>
        <strain evidence="3 4">CBS 121057</strain>
    </source>
</reference>
<dbReference type="InterPro" id="IPR002347">
    <property type="entry name" value="SDR_fam"/>
</dbReference>
<sequence length="339" mass="37639">MRLRQPPTPPLPPSTTFTNRTAIITGSNTGIGLSTARHLLSLHPKTLILACRNTTSATSTRSTLLSEFPSTTTTILIKHLDLSTYASVRSFAKEIRSEVDILDLLVLNAGSAFFADFKIGEEGRERTVQNMFLCNALLVLELLDKLTESKGRVTWVGSRRAYEPMQQHTLHNIGSGSGSILDLFDQKEGYDMMRRYGEAKFLCLGFFYELARRVKDKQTEGDGEGKGKGKKVVVNMVCPGAVRSSLARNLPLSYRPLVWLYQRLVSRSPEEGAVLVLNAGLVVGEESHGVFFGDDKVERMHPFFESQEGKQILKSIWQETMAELKKVVVIPEYLLAGAA</sequence>
<dbReference type="Pfam" id="PF00106">
    <property type="entry name" value="adh_short"/>
    <property type="match status" value="1"/>
</dbReference>
<dbReference type="AlphaFoldDB" id="A0A319EQI5"/>
<proteinExistence type="inferred from homology"/>
<comment type="similarity">
    <text evidence="1">Belongs to the short-chain dehydrogenases/reductases (SDR) family.</text>
</comment>
<dbReference type="PANTHER" id="PTHR43157">
    <property type="entry name" value="PHOSPHATIDYLINOSITOL-GLYCAN BIOSYNTHESIS CLASS F PROTEIN-RELATED"/>
    <property type="match status" value="1"/>
</dbReference>
<dbReference type="Proteomes" id="UP000248423">
    <property type="component" value="Unassembled WGS sequence"/>
</dbReference>
<dbReference type="InterPro" id="IPR036291">
    <property type="entry name" value="NAD(P)-bd_dom_sf"/>
</dbReference>
<gene>
    <name evidence="3" type="ORF">BO78DRAFT_465862</name>
</gene>
<dbReference type="PRINTS" id="PR00081">
    <property type="entry name" value="GDHRDH"/>
</dbReference>
<dbReference type="STRING" id="1448318.A0A319EQI5"/>
<dbReference type="VEuPathDB" id="FungiDB:BO78DRAFT_465862"/>
<evidence type="ECO:0000256" key="2">
    <source>
        <dbReference type="ARBA" id="ARBA00023002"/>
    </source>
</evidence>
<dbReference type="SUPFAM" id="SSF51735">
    <property type="entry name" value="NAD(P)-binding Rossmann-fold domains"/>
    <property type="match status" value="1"/>
</dbReference>
<accession>A0A319EQI5</accession>
<keyword evidence="2" id="KW-0560">Oxidoreductase</keyword>
<evidence type="ECO:0000256" key="1">
    <source>
        <dbReference type="ARBA" id="ARBA00006484"/>
    </source>
</evidence>
<evidence type="ECO:0000313" key="4">
    <source>
        <dbReference type="Proteomes" id="UP000248423"/>
    </source>
</evidence>
<evidence type="ECO:0000313" key="3">
    <source>
        <dbReference type="EMBL" id="PYI11880.1"/>
    </source>
</evidence>
<name>A0A319EQI5_ASPSB</name>
<keyword evidence="4" id="KW-1185">Reference proteome</keyword>
<protein>
    <submittedName>
        <fullName evidence="3">NAD(P)-binding protein</fullName>
    </submittedName>
</protein>
<dbReference type="Gene3D" id="3.40.50.720">
    <property type="entry name" value="NAD(P)-binding Rossmann-like Domain"/>
    <property type="match status" value="1"/>
</dbReference>
<dbReference type="OrthoDB" id="542013at2759"/>
<dbReference type="EMBL" id="KZ826316">
    <property type="protein sequence ID" value="PYI11880.1"/>
    <property type="molecule type" value="Genomic_DNA"/>
</dbReference>